<dbReference type="GO" id="GO:0008270">
    <property type="term" value="F:zinc ion binding"/>
    <property type="evidence" value="ECO:0007669"/>
    <property type="project" value="UniProtKB-KW"/>
</dbReference>
<proteinExistence type="predicted"/>
<dbReference type="InterPro" id="IPR044249">
    <property type="entry name" value="XERICO-like"/>
</dbReference>
<dbReference type="PROSITE" id="PS50089">
    <property type="entry name" value="ZF_RING_2"/>
    <property type="match status" value="1"/>
</dbReference>
<comment type="caution">
    <text evidence="3">The sequence shown here is derived from an EMBL/GenBank/DDBJ whole genome shotgun (WGS) entry which is preliminary data.</text>
</comment>
<dbReference type="InterPro" id="IPR013083">
    <property type="entry name" value="Znf_RING/FYVE/PHD"/>
</dbReference>
<dbReference type="PANTHER" id="PTHR47258">
    <property type="match status" value="1"/>
</dbReference>
<feature type="domain" description="RING-type" evidence="2">
    <location>
        <begin position="93"/>
        <end position="135"/>
    </location>
</feature>
<sequence>MGLSNFPSAAEGVLPILVMNTVMSVAILKKLARAFWELVGFSTNFDDNTTTTSNESSTFRRRVTGISTIKFNSSNFALHEEKTTTKDATIIECCVCLSKFEEEEEVSELSCKHFFHKKCLDKWFDNHHSTCPLCRSIH</sequence>
<dbReference type="Proteomes" id="UP001443914">
    <property type="component" value="Unassembled WGS sequence"/>
</dbReference>
<dbReference type="AlphaFoldDB" id="A0AAW1MWW0"/>
<dbReference type="PANTHER" id="PTHR47258:SF3">
    <property type="entry name" value="F21J9.24-RELATED"/>
    <property type="match status" value="1"/>
</dbReference>
<evidence type="ECO:0000313" key="4">
    <source>
        <dbReference type="Proteomes" id="UP001443914"/>
    </source>
</evidence>
<name>A0AAW1MWW0_SAPOF</name>
<keyword evidence="4" id="KW-1185">Reference proteome</keyword>
<evidence type="ECO:0000313" key="3">
    <source>
        <dbReference type="EMBL" id="KAK9750974.1"/>
    </source>
</evidence>
<dbReference type="SMART" id="SM00184">
    <property type="entry name" value="RING"/>
    <property type="match status" value="1"/>
</dbReference>
<dbReference type="EMBL" id="JBDFQZ010000002">
    <property type="protein sequence ID" value="KAK9750974.1"/>
    <property type="molecule type" value="Genomic_DNA"/>
</dbReference>
<organism evidence="3 4">
    <name type="scientific">Saponaria officinalis</name>
    <name type="common">Common soapwort</name>
    <name type="synonym">Lychnis saponaria</name>
    <dbReference type="NCBI Taxonomy" id="3572"/>
    <lineage>
        <taxon>Eukaryota</taxon>
        <taxon>Viridiplantae</taxon>
        <taxon>Streptophyta</taxon>
        <taxon>Embryophyta</taxon>
        <taxon>Tracheophyta</taxon>
        <taxon>Spermatophyta</taxon>
        <taxon>Magnoliopsida</taxon>
        <taxon>eudicotyledons</taxon>
        <taxon>Gunneridae</taxon>
        <taxon>Pentapetalae</taxon>
        <taxon>Caryophyllales</taxon>
        <taxon>Caryophyllaceae</taxon>
        <taxon>Caryophylleae</taxon>
        <taxon>Saponaria</taxon>
    </lineage>
</organism>
<dbReference type="Pfam" id="PF13639">
    <property type="entry name" value="zf-RING_2"/>
    <property type="match status" value="1"/>
</dbReference>
<evidence type="ECO:0000256" key="1">
    <source>
        <dbReference type="PROSITE-ProRule" id="PRU00175"/>
    </source>
</evidence>
<dbReference type="InterPro" id="IPR001841">
    <property type="entry name" value="Znf_RING"/>
</dbReference>
<keyword evidence="1" id="KW-0862">Zinc</keyword>
<protein>
    <recommendedName>
        <fullName evidence="2">RING-type domain-containing protein</fullName>
    </recommendedName>
</protein>
<accession>A0AAW1MWW0</accession>
<gene>
    <name evidence="3" type="ORF">RND81_02G233500</name>
</gene>
<dbReference type="SUPFAM" id="SSF57850">
    <property type="entry name" value="RING/U-box"/>
    <property type="match status" value="1"/>
</dbReference>
<keyword evidence="1" id="KW-0479">Metal-binding</keyword>
<reference evidence="3" key="1">
    <citation type="submission" date="2024-03" db="EMBL/GenBank/DDBJ databases">
        <title>WGS assembly of Saponaria officinalis var. Norfolk2.</title>
        <authorList>
            <person name="Jenkins J."/>
            <person name="Shu S."/>
            <person name="Grimwood J."/>
            <person name="Barry K."/>
            <person name="Goodstein D."/>
            <person name="Schmutz J."/>
            <person name="Leebens-Mack J."/>
            <person name="Osbourn A."/>
        </authorList>
    </citation>
    <scope>NUCLEOTIDE SEQUENCE [LARGE SCALE GENOMIC DNA]</scope>
    <source>
        <strain evidence="3">JIC</strain>
    </source>
</reference>
<evidence type="ECO:0000259" key="2">
    <source>
        <dbReference type="PROSITE" id="PS50089"/>
    </source>
</evidence>
<dbReference type="Gene3D" id="3.30.40.10">
    <property type="entry name" value="Zinc/RING finger domain, C3HC4 (zinc finger)"/>
    <property type="match status" value="1"/>
</dbReference>
<keyword evidence="1" id="KW-0863">Zinc-finger</keyword>